<proteinExistence type="predicted"/>
<protein>
    <submittedName>
        <fullName evidence="2">Uncharacterized protein</fullName>
    </submittedName>
</protein>
<reference evidence="2" key="1">
    <citation type="submission" date="2014-11" db="EMBL/GenBank/DDBJ databases">
        <authorList>
            <person name="Amaro Gonzalez C."/>
        </authorList>
    </citation>
    <scope>NUCLEOTIDE SEQUENCE</scope>
</reference>
<accession>A0A0E9XAR9</accession>
<evidence type="ECO:0000313" key="2">
    <source>
        <dbReference type="EMBL" id="JAH99551.1"/>
    </source>
</evidence>
<sequence length="43" mass="4439">MGKNGDAINIDIDDLHLGATSSNLGSGNLNSGNLVRSPPPYSR</sequence>
<reference evidence="2" key="2">
    <citation type="journal article" date="2015" name="Fish Shellfish Immunol.">
        <title>Early steps in the European eel (Anguilla anguilla)-Vibrio vulnificus interaction in the gills: Role of the RtxA13 toxin.</title>
        <authorList>
            <person name="Callol A."/>
            <person name="Pajuelo D."/>
            <person name="Ebbesson L."/>
            <person name="Teles M."/>
            <person name="MacKenzie S."/>
            <person name="Amaro C."/>
        </authorList>
    </citation>
    <scope>NUCLEOTIDE SEQUENCE</scope>
</reference>
<dbReference type="EMBL" id="GBXM01009026">
    <property type="protein sequence ID" value="JAH99551.1"/>
    <property type="molecule type" value="Transcribed_RNA"/>
</dbReference>
<dbReference type="AlphaFoldDB" id="A0A0E9XAR9"/>
<feature type="compositionally biased region" description="Low complexity" evidence="1">
    <location>
        <begin position="21"/>
        <end position="34"/>
    </location>
</feature>
<evidence type="ECO:0000256" key="1">
    <source>
        <dbReference type="SAM" id="MobiDB-lite"/>
    </source>
</evidence>
<organism evidence="2">
    <name type="scientific">Anguilla anguilla</name>
    <name type="common">European freshwater eel</name>
    <name type="synonym">Muraena anguilla</name>
    <dbReference type="NCBI Taxonomy" id="7936"/>
    <lineage>
        <taxon>Eukaryota</taxon>
        <taxon>Metazoa</taxon>
        <taxon>Chordata</taxon>
        <taxon>Craniata</taxon>
        <taxon>Vertebrata</taxon>
        <taxon>Euteleostomi</taxon>
        <taxon>Actinopterygii</taxon>
        <taxon>Neopterygii</taxon>
        <taxon>Teleostei</taxon>
        <taxon>Anguilliformes</taxon>
        <taxon>Anguillidae</taxon>
        <taxon>Anguilla</taxon>
    </lineage>
</organism>
<name>A0A0E9XAR9_ANGAN</name>
<feature type="region of interest" description="Disordered" evidence="1">
    <location>
        <begin position="21"/>
        <end position="43"/>
    </location>
</feature>